<sequence length="326" mass="36326">MVHTHTRLTGRCFSEASRCNIPCPPNFIREQQMVFYNHLPGHTVSCNDKGTLAVCIGWVTVHSDLYSHVEAQNSHLPEVKDLINVYHILARAAPLYSVLIKHNQRMSAPKSEKKKVDQVANEAYQAVIQAAEKVLLMLANPQITGALLDLMPLCNQHSTHSWGHAFWLQHLNNYPQAIEVNSLDEEEDKDEVSTPDPGEKAIKWDLTSAEGLTLTLSSPSSDSSYSEVESFDLLPKLDHLELSTINELSEDKFHEALKVAVRAPSPPPPPLTAITKHVEEPHVTQIMDAYHLRWPEASIRTTQAASLLINNVIAQRGCLSAFKVDA</sequence>
<name>A0AAD7THL6_9APHY</name>
<organism evidence="1 2">
    <name type="scientific">Trametes cubensis</name>
    <dbReference type="NCBI Taxonomy" id="1111947"/>
    <lineage>
        <taxon>Eukaryota</taxon>
        <taxon>Fungi</taxon>
        <taxon>Dikarya</taxon>
        <taxon>Basidiomycota</taxon>
        <taxon>Agaricomycotina</taxon>
        <taxon>Agaricomycetes</taxon>
        <taxon>Polyporales</taxon>
        <taxon>Polyporaceae</taxon>
        <taxon>Trametes</taxon>
    </lineage>
</organism>
<protein>
    <submittedName>
        <fullName evidence="1">Uncharacterized protein</fullName>
    </submittedName>
</protein>
<proteinExistence type="predicted"/>
<reference evidence="1" key="1">
    <citation type="submission" date="2022-11" db="EMBL/GenBank/DDBJ databases">
        <title>Genome Sequence of Cubamyces cubensis.</title>
        <authorList>
            <person name="Buettner E."/>
        </authorList>
    </citation>
    <scope>NUCLEOTIDE SEQUENCE</scope>
    <source>
        <strain evidence="1">MPL-01</strain>
    </source>
</reference>
<dbReference type="AlphaFoldDB" id="A0AAD7THL6"/>
<accession>A0AAD7THL6</accession>
<comment type="caution">
    <text evidence="1">The sequence shown here is derived from an EMBL/GenBank/DDBJ whole genome shotgun (WGS) entry which is preliminary data.</text>
</comment>
<evidence type="ECO:0000313" key="2">
    <source>
        <dbReference type="Proteomes" id="UP001215151"/>
    </source>
</evidence>
<dbReference type="Proteomes" id="UP001215151">
    <property type="component" value="Unassembled WGS sequence"/>
</dbReference>
<keyword evidence="2" id="KW-1185">Reference proteome</keyword>
<dbReference type="EMBL" id="JAPEVG010000580">
    <property type="protein sequence ID" value="KAJ8457270.1"/>
    <property type="molecule type" value="Genomic_DNA"/>
</dbReference>
<evidence type="ECO:0000313" key="1">
    <source>
        <dbReference type="EMBL" id="KAJ8457270.1"/>
    </source>
</evidence>
<gene>
    <name evidence="1" type="ORF">ONZ51_g11634</name>
</gene>